<gene>
    <name evidence="3" type="ORF">PENTCL1PPCAC_10401</name>
</gene>
<dbReference type="SUPFAM" id="SSF47473">
    <property type="entry name" value="EF-hand"/>
    <property type="match status" value="1"/>
</dbReference>
<keyword evidence="1" id="KW-0677">Repeat</keyword>
<reference evidence="3" key="1">
    <citation type="submission" date="2023-10" db="EMBL/GenBank/DDBJ databases">
        <title>Genome assembly of Pristionchus species.</title>
        <authorList>
            <person name="Yoshida K."/>
            <person name="Sommer R.J."/>
        </authorList>
    </citation>
    <scope>NUCLEOTIDE SEQUENCE</scope>
    <source>
        <strain evidence="3">RS0144</strain>
    </source>
</reference>
<dbReference type="PANTHER" id="PTHR23048:SF49">
    <property type="entry name" value="FI08416P-RELATED"/>
    <property type="match status" value="1"/>
</dbReference>
<comment type="caution">
    <text evidence="3">The sequence shown here is derived from an EMBL/GenBank/DDBJ whole genome shotgun (WGS) entry which is preliminary data.</text>
</comment>
<evidence type="ECO:0000256" key="1">
    <source>
        <dbReference type="ARBA" id="ARBA00022737"/>
    </source>
</evidence>
<dbReference type="PANTHER" id="PTHR23048">
    <property type="entry name" value="MYOSIN LIGHT CHAIN 1, 3"/>
    <property type="match status" value="1"/>
</dbReference>
<dbReference type="AlphaFoldDB" id="A0AAV5SY32"/>
<dbReference type="InterPro" id="IPR050230">
    <property type="entry name" value="CALM/Myosin/TropC-like"/>
</dbReference>
<proteinExistence type="predicted"/>
<evidence type="ECO:0000313" key="3">
    <source>
        <dbReference type="EMBL" id="GMS88226.1"/>
    </source>
</evidence>
<dbReference type="Proteomes" id="UP001432027">
    <property type="component" value="Unassembled WGS sequence"/>
</dbReference>
<dbReference type="PROSITE" id="PS50222">
    <property type="entry name" value="EF_HAND_2"/>
    <property type="match status" value="2"/>
</dbReference>
<dbReference type="CDD" id="cd00051">
    <property type="entry name" value="EFh"/>
    <property type="match status" value="1"/>
</dbReference>
<name>A0AAV5SY32_9BILA</name>
<dbReference type="FunFam" id="1.10.238.10:FF:000003">
    <property type="entry name" value="Calmodulin A"/>
    <property type="match status" value="1"/>
</dbReference>
<protein>
    <recommendedName>
        <fullName evidence="2">EF-hand domain-containing protein</fullName>
    </recommendedName>
</protein>
<dbReference type="GO" id="GO:0005509">
    <property type="term" value="F:calcium ion binding"/>
    <property type="evidence" value="ECO:0007669"/>
    <property type="project" value="InterPro"/>
</dbReference>
<evidence type="ECO:0000259" key="2">
    <source>
        <dbReference type="PROSITE" id="PS50222"/>
    </source>
</evidence>
<dbReference type="GO" id="GO:0016460">
    <property type="term" value="C:myosin II complex"/>
    <property type="evidence" value="ECO:0007669"/>
    <property type="project" value="TreeGrafter"/>
</dbReference>
<feature type="non-terminal residue" evidence="3">
    <location>
        <position position="1"/>
    </location>
</feature>
<evidence type="ECO:0000313" key="4">
    <source>
        <dbReference type="Proteomes" id="UP001432027"/>
    </source>
</evidence>
<dbReference type="InterPro" id="IPR011992">
    <property type="entry name" value="EF-hand-dom_pair"/>
</dbReference>
<dbReference type="EMBL" id="BTSX01000003">
    <property type="protein sequence ID" value="GMS88226.1"/>
    <property type="molecule type" value="Genomic_DNA"/>
</dbReference>
<keyword evidence="4" id="KW-1185">Reference proteome</keyword>
<dbReference type="Gene3D" id="1.10.238.10">
    <property type="entry name" value="EF-hand"/>
    <property type="match status" value="2"/>
</dbReference>
<feature type="domain" description="EF-hand" evidence="2">
    <location>
        <begin position="88"/>
        <end position="123"/>
    </location>
</feature>
<organism evidence="3 4">
    <name type="scientific">Pristionchus entomophagus</name>
    <dbReference type="NCBI Taxonomy" id="358040"/>
    <lineage>
        <taxon>Eukaryota</taxon>
        <taxon>Metazoa</taxon>
        <taxon>Ecdysozoa</taxon>
        <taxon>Nematoda</taxon>
        <taxon>Chromadorea</taxon>
        <taxon>Rhabditida</taxon>
        <taxon>Rhabditina</taxon>
        <taxon>Diplogasteromorpha</taxon>
        <taxon>Diplogasteroidea</taxon>
        <taxon>Neodiplogasteridae</taxon>
        <taxon>Pristionchus</taxon>
    </lineage>
</organism>
<feature type="domain" description="EF-hand" evidence="2">
    <location>
        <begin position="14"/>
        <end position="49"/>
    </location>
</feature>
<sequence length="155" mass="17251">FQPLVMSGGGVSEEQLQECREVFSYFDARGDERIAVAQVGDVLRALGQNPTDADIRKCCSAWPDPETRISFEDFVPILQSVGRKREKHTVEDFVEGLSHFDKEGNGMINVAELRHLLTTLGERLSDEEVDQLLAGHNDSHGNVNIADFVRAVMHA</sequence>
<accession>A0AAV5SY32</accession>
<dbReference type="InterPro" id="IPR002048">
    <property type="entry name" value="EF_hand_dom"/>
</dbReference>
<dbReference type="Pfam" id="PF13833">
    <property type="entry name" value="EF-hand_8"/>
    <property type="match status" value="1"/>
</dbReference>